<reference evidence="1 2" key="1">
    <citation type="submission" date="2018-10" db="EMBL/GenBank/DDBJ databases">
        <title>Genomic Encyclopedia of Archaeal and Bacterial Type Strains, Phase II (KMG-II): from individual species to whole genera.</title>
        <authorList>
            <person name="Goeker M."/>
        </authorList>
    </citation>
    <scope>NUCLEOTIDE SEQUENCE [LARGE SCALE GENOMIC DNA]</scope>
    <source>
        <strain evidence="1 2">DSM 19624</strain>
    </source>
</reference>
<evidence type="ECO:0000313" key="2">
    <source>
        <dbReference type="Proteomes" id="UP000273898"/>
    </source>
</evidence>
<sequence>MENTAIPLKKNLIKIKKDPHYMEKIENLYNC</sequence>
<dbReference type="AlphaFoldDB" id="A0A497YBD5"/>
<organism evidence="1 2">
    <name type="scientific">Pedobacter alluvionis</name>
    <dbReference type="NCBI Taxonomy" id="475253"/>
    <lineage>
        <taxon>Bacteria</taxon>
        <taxon>Pseudomonadati</taxon>
        <taxon>Bacteroidota</taxon>
        <taxon>Sphingobacteriia</taxon>
        <taxon>Sphingobacteriales</taxon>
        <taxon>Sphingobacteriaceae</taxon>
        <taxon>Pedobacter</taxon>
    </lineage>
</organism>
<gene>
    <name evidence="1" type="ORF">BCL90_0015</name>
</gene>
<accession>A0A497YBD5</accession>
<comment type="caution">
    <text evidence="1">The sequence shown here is derived from an EMBL/GenBank/DDBJ whole genome shotgun (WGS) entry which is preliminary data.</text>
</comment>
<dbReference type="EMBL" id="RCCK01000001">
    <property type="protein sequence ID" value="RLJ80996.1"/>
    <property type="molecule type" value="Genomic_DNA"/>
</dbReference>
<dbReference type="Proteomes" id="UP000273898">
    <property type="component" value="Unassembled WGS sequence"/>
</dbReference>
<evidence type="ECO:0000313" key="1">
    <source>
        <dbReference type="EMBL" id="RLJ80996.1"/>
    </source>
</evidence>
<name>A0A497YBD5_9SPHI</name>
<protein>
    <submittedName>
        <fullName evidence="1">Uncharacterized protein</fullName>
    </submittedName>
</protein>
<proteinExistence type="predicted"/>